<dbReference type="InterPro" id="IPR051310">
    <property type="entry name" value="MCP_chemotaxis"/>
</dbReference>
<keyword evidence="4" id="KW-1133">Transmembrane helix</keyword>
<dbReference type="RefSeq" id="WP_112163930.1">
    <property type="nucleotide sequence ID" value="NZ_JBFUVH010000002.1"/>
</dbReference>
<reference evidence="7 8" key="1">
    <citation type="submission" date="2018-09" db="EMBL/GenBank/DDBJ databases">
        <authorList>
            <person name="Le Fleche-Mateos A."/>
        </authorList>
    </citation>
    <scope>NUCLEOTIDE SEQUENCE [LARGE SCALE GENOMIC DNA]</scope>
    <source>
        <strain evidence="7 8">DSM 30078</strain>
    </source>
</reference>
<dbReference type="PROSITE" id="PS50111">
    <property type="entry name" value="CHEMOTAXIS_TRANSDUC_2"/>
    <property type="match status" value="1"/>
</dbReference>
<comment type="similarity">
    <text evidence="2">Belongs to the methyl-accepting chemotaxis (MCP) protein family.</text>
</comment>
<protein>
    <submittedName>
        <fullName evidence="7">HAMP domain-containing protein</fullName>
    </submittedName>
</protein>
<dbReference type="PANTHER" id="PTHR43531:SF14">
    <property type="entry name" value="METHYL-ACCEPTING CHEMOTAXIS PROTEIN I-RELATED"/>
    <property type="match status" value="1"/>
</dbReference>
<dbReference type="Pfam" id="PF00672">
    <property type="entry name" value="HAMP"/>
    <property type="match status" value="1"/>
</dbReference>
<keyword evidence="4" id="KW-0812">Transmembrane</keyword>
<dbReference type="PANTHER" id="PTHR43531">
    <property type="entry name" value="PROTEIN ICFG"/>
    <property type="match status" value="1"/>
</dbReference>
<name>A0ABX9P2J5_9GAMM</name>
<proteinExistence type="inferred from homology"/>
<dbReference type="Proteomes" id="UP000284119">
    <property type="component" value="Unassembled WGS sequence"/>
</dbReference>
<keyword evidence="4" id="KW-0472">Membrane</keyword>
<evidence type="ECO:0000313" key="8">
    <source>
        <dbReference type="Proteomes" id="UP000284119"/>
    </source>
</evidence>
<evidence type="ECO:0000256" key="2">
    <source>
        <dbReference type="ARBA" id="ARBA00029447"/>
    </source>
</evidence>
<dbReference type="InterPro" id="IPR024478">
    <property type="entry name" value="HlyB_4HB_MCP"/>
</dbReference>
<dbReference type="SMART" id="SM00283">
    <property type="entry name" value="MA"/>
    <property type="match status" value="1"/>
</dbReference>
<dbReference type="Gene3D" id="1.10.287.950">
    <property type="entry name" value="Methyl-accepting chemotaxis protein"/>
    <property type="match status" value="1"/>
</dbReference>
<evidence type="ECO:0000256" key="4">
    <source>
        <dbReference type="SAM" id="Phobius"/>
    </source>
</evidence>
<organism evidence="7 8">
    <name type="scientific">Rahnella inusitata</name>
    <dbReference type="NCBI Taxonomy" id="58169"/>
    <lineage>
        <taxon>Bacteria</taxon>
        <taxon>Pseudomonadati</taxon>
        <taxon>Pseudomonadota</taxon>
        <taxon>Gammaproteobacteria</taxon>
        <taxon>Enterobacterales</taxon>
        <taxon>Yersiniaceae</taxon>
        <taxon>Rahnella</taxon>
    </lineage>
</organism>
<dbReference type="PROSITE" id="PS50885">
    <property type="entry name" value="HAMP"/>
    <property type="match status" value="1"/>
</dbReference>
<evidence type="ECO:0000259" key="6">
    <source>
        <dbReference type="PROSITE" id="PS50885"/>
    </source>
</evidence>
<dbReference type="Pfam" id="PF12729">
    <property type="entry name" value="4HB_MCP_1"/>
    <property type="match status" value="1"/>
</dbReference>
<feature type="transmembrane region" description="Helical" evidence="4">
    <location>
        <begin position="190"/>
        <end position="209"/>
    </location>
</feature>
<dbReference type="SMART" id="SM00304">
    <property type="entry name" value="HAMP"/>
    <property type="match status" value="1"/>
</dbReference>
<dbReference type="SUPFAM" id="SSF58104">
    <property type="entry name" value="Methyl-accepting chemotaxis protein (MCP) signaling domain"/>
    <property type="match status" value="1"/>
</dbReference>
<dbReference type="Pfam" id="PF00015">
    <property type="entry name" value="MCPsignal"/>
    <property type="match status" value="1"/>
</dbReference>
<accession>A0ABX9P2J5</accession>
<evidence type="ECO:0000259" key="5">
    <source>
        <dbReference type="PROSITE" id="PS50111"/>
    </source>
</evidence>
<feature type="domain" description="Methyl-accepting transducer" evidence="5">
    <location>
        <begin position="267"/>
        <end position="496"/>
    </location>
</feature>
<evidence type="ECO:0000313" key="7">
    <source>
        <dbReference type="EMBL" id="RJT12915.1"/>
    </source>
</evidence>
<evidence type="ECO:0000256" key="1">
    <source>
        <dbReference type="ARBA" id="ARBA00022481"/>
    </source>
</evidence>
<gene>
    <name evidence="7" type="ORF">D5396_13140</name>
</gene>
<keyword evidence="3" id="KW-0807">Transducer</keyword>
<feature type="domain" description="HAMP" evidence="6">
    <location>
        <begin position="210"/>
        <end position="262"/>
    </location>
</feature>
<keyword evidence="8" id="KW-1185">Reference proteome</keyword>
<sequence>MGFTIKSRLIGIVGLLCILLTVAALWAILGLRAADQRAISAYRTELLPLQHSAKLYRLAQMQSATLFESLRYWTDPAEVDQRVAQINAYGQQIVAERQAYQATFAVPGSETLRATFLNDLNDYQAAIVDAGKLVASGNPSGALVMIETRLKNGSKALQQDIDGLDNLMRQHAERNYAESSQAYLTMRNSMAAILAGGLLVAGIAGWLLVRSITGAVRRARRLAESISAGGLNHRLGAIPKDEMGELMQALANMDARLSGIVREVGESALALSSAAGQMADGNNDLSSRTHAQASALEQTAASMEQMTATVKFNADNAAQASQLAQTVREQAQQSSSILTDAVTAMRDIEESSNKIADINRVIDEIAFQTNLLALNAAVEAARAGEQGRGFAVVASEVRQLAQRSAKAAQEIKSLIQTSVSKVDAGSKLVMLSGQNLQEINGGMTKMVEYVADIAVASRQQSSGIDQVNVAIVQMDSATSQNAALVEEASAASHTVNEHAARLVEKMSFFHLRPNPPSQPGFPAEVNHGQGVLEPLPALNAPARQPRLANA</sequence>
<dbReference type="EMBL" id="RAHG01000005">
    <property type="protein sequence ID" value="RJT12915.1"/>
    <property type="molecule type" value="Genomic_DNA"/>
</dbReference>
<evidence type="ECO:0000256" key="3">
    <source>
        <dbReference type="PROSITE-ProRule" id="PRU00284"/>
    </source>
</evidence>
<dbReference type="InterPro" id="IPR003660">
    <property type="entry name" value="HAMP_dom"/>
</dbReference>
<comment type="caution">
    <text evidence="7">The sequence shown here is derived from an EMBL/GenBank/DDBJ whole genome shotgun (WGS) entry which is preliminary data.</text>
</comment>
<keyword evidence="1" id="KW-0488">Methylation</keyword>
<dbReference type="CDD" id="cd11386">
    <property type="entry name" value="MCP_signal"/>
    <property type="match status" value="1"/>
</dbReference>
<dbReference type="InterPro" id="IPR004089">
    <property type="entry name" value="MCPsignal_dom"/>
</dbReference>